<reference evidence="1 2" key="1">
    <citation type="submission" date="2024-02" db="EMBL/GenBank/DDBJ databases">
        <title>A draft genome for the cacao thread blight pathogen Marasmius crinis-equi.</title>
        <authorList>
            <person name="Cohen S.P."/>
            <person name="Baruah I.K."/>
            <person name="Amoako-Attah I."/>
            <person name="Bukari Y."/>
            <person name="Meinhardt L.W."/>
            <person name="Bailey B.A."/>
        </authorList>
    </citation>
    <scope>NUCLEOTIDE SEQUENCE [LARGE SCALE GENOMIC DNA]</scope>
    <source>
        <strain evidence="1 2">GH-76</strain>
    </source>
</reference>
<evidence type="ECO:0008006" key="3">
    <source>
        <dbReference type="Google" id="ProtNLM"/>
    </source>
</evidence>
<evidence type="ECO:0000313" key="1">
    <source>
        <dbReference type="EMBL" id="KAL0568195.1"/>
    </source>
</evidence>
<dbReference type="EMBL" id="JBAHYK010001395">
    <property type="protein sequence ID" value="KAL0568195.1"/>
    <property type="molecule type" value="Genomic_DNA"/>
</dbReference>
<dbReference type="InterPro" id="IPR032675">
    <property type="entry name" value="LRR_dom_sf"/>
</dbReference>
<accession>A0ABR3EZ45</accession>
<sequence>MSSLLVRAQETFSIIASVALSFRGTEGFEKVLKGVSCGLLQTTDSVVHAPPYEASREHNSVQPIHRLPDEILGAIFIELCGFPFFTRSFRSQTVETPLAALLVVTRVCHHWRNVAINCYTLWSRPALYCPKWTRLMLERSRSSPLHITVASNQSSASLELVLGQFSRLKSLSCHLAIGDQPLLSEILRRLGATPTPSLTSVFIRYTAPPPLETIADWSKPSLGWCYNLRRLTLVIHALIDAAHLEALLSSSSSLEYLSLACQVIPPSTGTLSPDILLSRLETFEMNLDPRGGNASIRYVLGRLRIPTSSSVCLLFTEAGPAMARSLASFFARHTITSFFQLSCTMFFPGIVEIVETRINDGHLCVRSGLRWGEVMALI</sequence>
<keyword evidence="2" id="KW-1185">Reference proteome</keyword>
<name>A0ABR3EZ45_9AGAR</name>
<evidence type="ECO:0000313" key="2">
    <source>
        <dbReference type="Proteomes" id="UP001465976"/>
    </source>
</evidence>
<protein>
    <recommendedName>
        <fullName evidence="3">F-box domain-containing protein</fullName>
    </recommendedName>
</protein>
<gene>
    <name evidence="1" type="ORF">V5O48_013802</name>
</gene>
<proteinExistence type="predicted"/>
<organism evidence="1 2">
    <name type="scientific">Marasmius crinis-equi</name>
    <dbReference type="NCBI Taxonomy" id="585013"/>
    <lineage>
        <taxon>Eukaryota</taxon>
        <taxon>Fungi</taxon>
        <taxon>Dikarya</taxon>
        <taxon>Basidiomycota</taxon>
        <taxon>Agaricomycotina</taxon>
        <taxon>Agaricomycetes</taxon>
        <taxon>Agaricomycetidae</taxon>
        <taxon>Agaricales</taxon>
        <taxon>Marasmiineae</taxon>
        <taxon>Marasmiaceae</taxon>
        <taxon>Marasmius</taxon>
    </lineage>
</organism>
<dbReference type="Proteomes" id="UP001465976">
    <property type="component" value="Unassembled WGS sequence"/>
</dbReference>
<dbReference type="Gene3D" id="3.80.10.10">
    <property type="entry name" value="Ribonuclease Inhibitor"/>
    <property type="match status" value="1"/>
</dbReference>
<comment type="caution">
    <text evidence="1">The sequence shown here is derived from an EMBL/GenBank/DDBJ whole genome shotgun (WGS) entry which is preliminary data.</text>
</comment>
<feature type="non-terminal residue" evidence="1">
    <location>
        <position position="378"/>
    </location>
</feature>